<dbReference type="GO" id="GO:0015293">
    <property type="term" value="F:symporter activity"/>
    <property type="evidence" value="ECO:0007669"/>
    <property type="project" value="UniProtKB-KW"/>
</dbReference>
<evidence type="ECO:0000256" key="14">
    <source>
        <dbReference type="SAM" id="Phobius"/>
    </source>
</evidence>
<organism evidence="15 16">
    <name type="scientific">Bryocella elongata</name>
    <dbReference type="NCBI Taxonomy" id="863522"/>
    <lineage>
        <taxon>Bacteria</taxon>
        <taxon>Pseudomonadati</taxon>
        <taxon>Acidobacteriota</taxon>
        <taxon>Terriglobia</taxon>
        <taxon>Terriglobales</taxon>
        <taxon>Acidobacteriaceae</taxon>
        <taxon>Bryocella</taxon>
    </lineage>
</organism>
<dbReference type="Pfam" id="PF00474">
    <property type="entry name" value="SSF"/>
    <property type="match status" value="1"/>
</dbReference>
<evidence type="ECO:0000256" key="9">
    <source>
        <dbReference type="ARBA" id="ARBA00023065"/>
    </source>
</evidence>
<dbReference type="GO" id="GO:0005886">
    <property type="term" value="C:plasma membrane"/>
    <property type="evidence" value="ECO:0007669"/>
    <property type="project" value="UniProtKB-SubCell"/>
</dbReference>
<protein>
    <submittedName>
        <fullName evidence="15">Solute:Na+ symporter, SSS family</fullName>
    </submittedName>
</protein>
<feature type="transmembrane region" description="Helical" evidence="14">
    <location>
        <begin position="460"/>
        <end position="479"/>
    </location>
</feature>
<gene>
    <name evidence="15" type="ORF">SAMN05421819_3629</name>
</gene>
<dbReference type="OrthoDB" id="9764416at2"/>
<feature type="transmembrane region" description="Helical" evidence="14">
    <location>
        <begin position="151"/>
        <end position="173"/>
    </location>
</feature>
<feature type="transmembrane region" description="Helical" evidence="14">
    <location>
        <begin position="374"/>
        <end position="394"/>
    </location>
</feature>
<reference evidence="15 16" key="1">
    <citation type="submission" date="2016-10" db="EMBL/GenBank/DDBJ databases">
        <authorList>
            <person name="de Groot N.N."/>
        </authorList>
    </citation>
    <scope>NUCLEOTIDE SEQUENCE [LARGE SCALE GENOMIC DNA]</scope>
    <source>
        <strain evidence="15 16">DSM 22489</strain>
    </source>
</reference>
<keyword evidence="8" id="KW-0915">Sodium</keyword>
<feature type="transmembrane region" description="Helical" evidence="14">
    <location>
        <begin position="41"/>
        <end position="61"/>
    </location>
</feature>
<keyword evidence="3" id="KW-0813">Transport</keyword>
<keyword evidence="5 14" id="KW-0812">Transmembrane</keyword>
<keyword evidence="10 14" id="KW-0472">Membrane</keyword>
<dbReference type="PANTHER" id="PTHR48086:SF3">
    <property type="entry name" value="SODIUM_PROLINE SYMPORTER"/>
    <property type="match status" value="1"/>
</dbReference>
<proteinExistence type="inferred from homology"/>
<dbReference type="PANTHER" id="PTHR48086">
    <property type="entry name" value="SODIUM/PROLINE SYMPORTER-RELATED"/>
    <property type="match status" value="1"/>
</dbReference>
<evidence type="ECO:0000256" key="1">
    <source>
        <dbReference type="ARBA" id="ARBA00004651"/>
    </source>
</evidence>
<feature type="transmembrane region" description="Helical" evidence="14">
    <location>
        <begin position="81"/>
        <end position="102"/>
    </location>
</feature>
<dbReference type="InterPro" id="IPR038377">
    <property type="entry name" value="Na/Glc_symporter_sf"/>
</dbReference>
<dbReference type="EMBL" id="FNVA01000006">
    <property type="protein sequence ID" value="SEG57326.1"/>
    <property type="molecule type" value="Genomic_DNA"/>
</dbReference>
<feature type="transmembrane region" description="Helical" evidence="14">
    <location>
        <begin position="6"/>
        <end position="29"/>
    </location>
</feature>
<feature type="transmembrane region" description="Helical" evidence="14">
    <location>
        <begin position="500"/>
        <end position="525"/>
    </location>
</feature>
<evidence type="ECO:0000256" key="13">
    <source>
        <dbReference type="RuleBase" id="RU362091"/>
    </source>
</evidence>
<evidence type="ECO:0000256" key="12">
    <source>
        <dbReference type="ARBA" id="ARBA00033708"/>
    </source>
</evidence>
<dbReference type="GO" id="GO:0006814">
    <property type="term" value="P:sodium ion transport"/>
    <property type="evidence" value="ECO:0007669"/>
    <property type="project" value="UniProtKB-KW"/>
</dbReference>
<feature type="transmembrane region" description="Helical" evidence="14">
    <location>
        <begin position="433"/>
        <end position="454"/>
    </location>
</feature>
<dbReference type="NCBIfam" id="TIGR00813">
    <property type="entry name" value="sss"/>
    <property type="match status" value="1"/>
</dbReference>
<name>A0A1H6BAX4_9BACT</name>
<evidence type="ECO:0000256" key="5">
    <source>
        <dbReference type="ARBA" id="ARBA00022692"/>
    </source>
</evidence>
<keyword evidence="7 14" id="KW-1133">Transmembrane helix</keyword>
<dbReference type="Gene3D" id="1.20.1730.10">
    <property type="entry name" value="Sodium/glucose cotransporter"/>
    <property type="match status" value="1"/>
</dbReference>
<dbReference type="InterPro" id="IPR050277">
    <property type="entry name" value="Sodium:Solute_Symporter"/>
</dbReference>
<evidence type="ECO:0000256" key="6">
    <source>
        <dbReference type="ARBA" id="ARBA00022847"/>
    </source>
</evidence>
<dbReference type="InterPro" id="IPR001734">
    <property type="entry name" value="Na/solute_symporter"/>
</dbReference>
<evidence type="ECO:0000256" key="10">
    <source>
        <dbReference type="ARBA" id="ARBA00023136"/>
    </source>
</evidence>
<dbReference type="RefSeq" id="WP_103934468.1">
    <property type="nucleotide sequence ID" value="NZ_FNVA01000006.1"/>
</dbReference>
<keyword evidence="9" id="KW-0406">Ion transport</keyword>
<evidence type="ECO:0000256" key="8">
    <source>
        <dbReference type="ARBA" id="ARBA00023053"/>
    </source>
</evidence>
<feature type="transmembrane region" description="Helical" evidence="14">
    <location>
        <begin position="318"/>
        <end position="351"/>
    </location>
</feature>
<feature type="transmembrane region" description="Helical" evidence="14">
    <location>
        <begin position="180"/>
        <end position="202"/>
    </location>
</feature>
<evidence type="ECO:0000256" key="4">
    <source>
        <dbReference type="ARBA" id="ARBA00022475"/>
    </source>
</evidence>
<evidence type="ECO:0000256" key="7">
    <source>
        <dbReference type="ARBA" id="ARBA00022989"/>
    </source>
</evidence>
<evidence type="ECO:0000256" key="2">
    <source>
        <dbReference type="ARBA" id="ARBA00006434"/>
    </source>
</evidence>
<feature type="transmembrane region" description="Helical" evidence="14">
    <location>
        <begin position="400"/>
        <end position="421"/>
    </location>
</feature>
<dbReference type="PROSITE" id="PS50283">
    <property type="entry name" value="NA_SOLUT_SYMP_3"/>
    <property type="match status" value="1"/>
</dbReference>
<sequence>MKDVFTQHAGIFILAAYFSVTVVIGWFSLRSRVSANSFLNATRALPFPVVILSYVSANSGALEILGLNAAAAQYGVQAFHFYWIGAIPAMIFLSIWVMPMYRRSGIRSVPEYFELRYGPDVRLLNACVVATMRLLLGGINLYAMAQVLQAILGLPFLSGVLLSGSVVLASMLLGGIRATIYNSILQMGLMLCGLVPLVLHYAKGRRSLPLVDSGMRGHLWTSTPLNSTTSTFDAIGVVLGLGFVLSFGYWCTDFVLMQRAFTARTDKAARMVPVWAGFAKLLFSMIGVLPGLAAVSRIPGLGHSVRYDQALPLLMRMTYGPVMLGLGLTALVAGLMSGLAANISAFSALWTQDIYRQSIRKDASESHYVWMGRFAYLFAAIVGGSASYLTILFGNLMEHIQLIFSIFASPFWAVFLLGIVAQRVNARGAIAGLISGASIGLAHLVAFGAGWIRYGSVMNMTFHGAIYSFTTAIVVGLLASPRETRDIQQRVLTLDSSVAFGVRTLPLWCLSFVLLSVAIALNVYWR</sequence>
<keyword evidence="16" id="KW-1185">Reference proteome</keyword>
<accession>A0A1H6BAX4</accession>
<evidence type="ECO:0000313" key="16">
    <source>
        <dbReference type="Proteomes" id="UP000236728"/>
    </source>
</evidence>
<feature type="transmembrane region" description="Helical" evidence="14">
    <location>
        <begin position="234"/>
        <end position="256"/>
    </location>
</feature>
<comment type="subcellular location">
    <subcellularLocation>
        <location evidence="1">Cell membrane</location>
        <topology evidence="1">Multi-pass membrane protein</topology>
    </subcellularLocation>
</comment>
<comment type="similarity">
    <text evidence="2 13">Belongs to the sodium:solute symporter (SSF) (TC 2.A.21) family.</text>
</comment>
<comment type="catalytic activity">
    <reaction evidence="12">
        <text>L-proline(in) + Na(+)(in) = L-proline(out) + Na(+)(out)</text>
        <dbReference type="Rhea" id="RHEA:28967"/>
        <dbReference type="ChEBI" id="CHEBI:29101"/>
        <dbReference type="ChEBI" id="CHEBI:60039"/>
    </reaction>
</comment>
<keyword evidence="4" id="KW-1003">Cell membrane</keyword>
<keyword evidence="6" id="KW-0769">Symport</keyword>
<feature type="transmembrane region" description="Helical" evidence="14">
    <location>
        <begin position="277"/>
        <end position="298"/>
    </location>
</feature>
<evidence type="ECO:0000256" key="11">
    <source>
        <dbReference type="ARBA" id="ARBA00023201"/>
    </source>
</evidence>
<keyword evidence="11" id="KW-0739">Sodium transport</keyword>
<dbReference type="AlphaFoldDB" id="A0A1H6BAX4"/>
<evidence type="ECO:0000256" key="3">
    <source>
        <dbReference type="ARBA" id="ARBA00022448"/>
    </source>
</evidence>
<feature type="transmembrane region" description="Helical" evidence="14">
    <location>
        <begin position="123"/>
        <end position="145"/>
    </location>
</feature>
<dbReference type="Proteomes" id="UP000236728">
    <property type="component" value="Unassembled WGS sequence"/>
</dbReference>
<evidence type="ECO:0000313" key="15">
    <source>
        <dbReference type="EMBL" id="SEG57326.1"/>
    </source>
</evidence>